<dbReference type="Proteomes" id="UP000773614">
    <property type="component" value="Unassembled WGS sequence"/>
</dbReference>
<keyword evidence="1" id="KW-0812">Transmembrane</keyword>
<dbReference type="AlphaFoldDB" id="A0A964WVD4"/>
<evidence type="ECO:0008006" key="4">
    <source>
        <dbReference type="Google" id="ProtNLM"/>
    </source>
</evidence>
<feature type="transmembrane region" description="Helical" evidence="1">
    <location>
        <begin position="118"/>
        <end position="141"/>
    </location>
</feature>
<feature type="transmembrane region" description="Helical" evidence="1">
    <location>
        <begin position="80"/>
        <end position="98"/>
    </location>
</feature>
<sequence>MYDLLLMAHLIIIAMVTGMAFSHLLMLRVSAGQSGERGLALALARRTMADFTTMAVIFVWITGVMLLWSQYGQTGRVVSAWFYAKVGFVGILTVAHVMQRMQAARMQGVVGEEDRARLELWVAVVWLAALVSICLAVVSFARI</sequence>
<dbReference type="RefSeq" id="WP_161142042.1">
    <property type="nucleotide sequence ID" value="NZ_SPKJ01000090.1"/>
</dbReference>
<gene>
    <name evidence="2" type="ORF">E4O86_18505</name>
</gene>
<dbReference type="OrthoDB" id="8449604at2"/>
<accession>A0A964WVD4</accession>
<evidence type="ECO:0000313" key="2">
    <source>
        <dbReference type="EMBL" id="MYZ49700.1"/>
    </source>
</evidence>
<keyword evidence="3" id="KW-1185">Reference proteome</keyword>
<evidence type="ECO:0000256" key="1">
    <source>
        <dbReference type="SAM" id="Phobius"/>
    </source>
</evidence>
<feature type="transmembrane region" description="Helical" evidence="1">
    <location>
        <begin position="48"/>
        <end position="68"/>
    </location>
</feature>
<comment type="caution">
    <text evidence="2">The sequence shown here is derived from an EMBL/GenBank/DDBJ whole genome shotgun (WGS) entry which is preliminary data.</text>
</comment>
<keyword evidence="1" id="KW-0472">Membrane</keyword>
<name>A0A964WVD4_9HYPH</name>
<reference evidence="2" key="1">
    <citation type="submission" date="2019-03" db="EMBL/GenBank/DDBJ databases">
        <title>Afifella sp. nov., isolated from activated sludge.</title>
        <authorList>
            <person name="Li Q."/>
            <person name="Liu Y."/>
        </authorList>
    </citation>
    <scope>NUCLEOTIDE SEQUENCE</scope>
    <source>
        <strain evidence="2">L72</strain>
    </source>
</reference>
<evidence type="ECO:0000313" key="3">
    <source>
        <dbReference type="Proteomes" id="UP000773614"/>
    </source>
</evidence>
<feature type="transmembrane region" description="Helical" evidence="1">
    <location>
        <begin position="6"/>
        <end position="27"/>
    </location>
</feature>
<organism evidence="2 3">
    <name type="scientific">Propylenella binzhouense</name>
    <dbReference type="NCBI Taxonomy" id="2555902"/>
    <lineage>
        <taxon>Bacteria</taxon>
        <taxon>Pseudomonadati</taxon>
        <taxon>Pseudomonadota</taxon>
        <taxon>Alphaproteobacteria</taxon>
        <taxon>Hyphomicrobiales</taxon>
        <taxon>Propylenellaceae</taxon>
        <taxon>Propylenella</taxon>
    </lineage>
</organism>
<proteinExistence type="predicted"/>
<dbReference type="EMBL" id="SPKJ01000090">
    <property type="protein sequence ID" value="MYZ49700.1"/>
    <property type="molecule type" value="Genomic_DNA"/>
</dbReference>
<keyword evidence="1" id="KW-1133">Transmembrane helix</keyword>
<protein>
    <recommendedName>
        <fullName evidence="4">Protoporphyrinogen IX oxidase</fullName>
    </recommendedName>
</protein>